<reference evidence="1 2" key="1">
    <citation type="journal article" date="2011" name="Proc. Natl. Acad. Sci. U.S.A.">
        <title>Evolutionary erosion of yeast sex chromosomes by mating-type switching accidents.</title>
        <authorList>
            <person name="Gordon J.L."/>
            <person name="Armisen D."/>
            <person name="Proux-Wera E."/>
            <person name="Oheigeartaigh S.S."/>
            <person name="Byrne K.P."/>
            <person name="Wolfe K.H."/>
        </authorList>
    </citation>
    <scope>NUCLEOTIDE SEQUENCE [LARGE SCALE GENOMIC DNA]</scope>
    <source>
        <strain evidence="2">ATCC MYA-139 / BCRC 22969 / CBS 8797 / CCRC 22969 / KCTC 17520 / NBRC 10181 / NCYC 3082</strain>
    </source>
</reference>
<dbReference type="InterPro" id="IPR038084">
    <property type="entry name" value="PduO/GlcC-like_sf"/>
</dbReference>
<proteinExistence type="predicted"/>
<dbReference type="OrthoDB" id="2209940at2759"/>
<dbReference type="AlphaFoldDB" id="J7SAX9"/>
<gene>
    <name evidence="1" type="primary">KNAG0K01920</name>
    <name evidence="1" type="ordered locus">KNAG_0K01920</name>
</gene>
<dbReference type="STRING" id="1071383.J7SAX9"/>
<accession>J7SAX9</accession>
<dbReference type="GO" id="GO:0072380">
    <property type="term" value="C:TRC complex"/>
    <property type="evidence" value="ECO:0007669"/>
    <property type="project" value="EnsemblFungi"/>
</dbReference>
<dbReference type="OMA" id="TMQEDHE"/>
<dbReference type="Proteomes" id="UP000006310">
    <property type="component" value="Chromosome 11"/>
</dbReference>
<evidence type="ECO:0000313" key="1">
    <source>
        <dbReference type="EMBL" id="CCK72556.1"/>
    </source>
</evidence>
<dbReference type="PANTHER" id="PTHR28255:SF1">
    <property type="entry name" value="UPF0303 PROTEIN YBR137W"/>
    <property type="match status" value="1"/>
</dbReference>
<dbReference type="GO" id="GO:0006620">
    <property type="term" value="P:post-translational protein targeting to endoplasmic reticulum membrane"/>
    <property type="evidence" value="ECO:0007669"/>
    <property type="project" value="EnsemblFungi"/>
</dbReference>
<dbReference type="KEGG" id="kng:KNAG_0K01920"/>
<dbReference type="PIRSF" id="PIRSF008757">
    <property type="entry name" value="UCP008757"/>
    <property type="match status" value="1"/>
</dbReference>
<dbReference type="PANTHER" id="PTHR28255">
    <property type="match status" value="1"/>
</dbReference>
<dbReference type="Gene3D" id="3.30.450.150">
    <property type="entry name" value="Haem-degrading domain"/>
    <property type="match status" value="1"/>
</dbReference>
<sequence>MPIEELVRQAVLSRRISLEDLERLDRGNELLELSDSIAFDLGLHIRRAAQEQYRGRPVAIDISLTSGQQLFRGNSGDGCVADNDEWIRRKRNTVRRFGHSSLYIGIKKGQLDMREKFFADPLEYAFHGGAVPLYIAGCTFPIATVTCSGLKQEEDHLLAAECIRDFAKSM</sequence>
<dbReference type="InterPro" id="IPR005624">
    <property type="entry name" value="PduO/GlcC-like"/>
</dbReference>
<name>J7SAX9_HUIN7</name>
<evidence type="ECO:0000313" key="2">
    <source>
        <dbReference type="Proteomes" id="UP000006310"/>
    </source>
</evidence>
<reference evidence="2" key="2">
    <citation type="submission" date="2012-08" db="EMBL/GenBank/DDBJ databases">
        <title>Genome sequence of Kazachstania naganishii.</title>
        <authorList>
            <person name="Gordon J.L."/>
            <person name="Armisen D."/>
            <person name="Proux-Wera E."/>
            <person name="OhEigeartaigh S.S."/>
            <person name="Byrne K.P."/>
            <person name="Wolfe K.H."/>
        </authorList>
    </citation>
    <scope>NUCLEOTIDE SEQUENCE [LARGE SCALE GENOMIC DNA]</scope>
    <source>
        <strain evidence="2">ATCC MYA-139 / BCRC 22969 / CBS 8797 / CCRC 22969 / KCTC 17520 / NBRC 10181 / NCYC 3082</strain>
    </source>
</reference>
<dbReference type="InterPro" id="IPR010371">
    <property type="entry name" value="YBR137W-like"/>
</dbReference>
<dbReference type="EMBL" id="HE978324">
    <property type="protein sequence ID" value="CCK72556.1"/>
    <property type="molecule type" value="Genomic_DNA"/>
</dbReference>
<dbReference type="GeneID" id="34528323"/>
<keyword evidence="2" id="KW-1185">Reference proteome</keyword>
<dbReference type="RefSeq" id="XP_022466801.1">
    <property type="nucleotide sequence ID" value="XM_022610512.1"/>
</dbReference>
<dbReference type="Pfam" id="PF03928">
    <property type="entry name" value="HbpS-like"/>
    <property type="match status" value="1"/>
</dbReference>
<protein>
    <submittedName>
        <fullName evidence="1">Uncharacterized protein</fullName>
    </submittedName>
</protein>
<dbReference type="eggNOG" id="ENOG502S03S">
    <property type="taxonomic scope" value="Eukaryota"/>
</dbReference>
<dbReference type="SUPFAM" id="SSF143744">
    <property type="entry name" value="GlcG-like"/>
    <property type="match status" value="1"/>
</dbReference>
<dbReference type="HOGENOM" id="CLU_101036_1_1_1"/>
<organism evidence="1 2">
    <name type="scientific">Huiozyma naganishii (strain ATCC MYA-139 / BCRC 22969 / CBS 8797 / KCTC 17520 / NBRC 10181 / NCYC 3082 / Yp74L-3)</name>
    <name type="common">Yeast</name>
    <name type="synonym">Kazachstania naganishii</name>
    <dbReference type="NCBI Taxonomy" id="1071383"/>
    <lineage>
        <taxon>Eukaryota</taxon>
        <taxon>Fungi</taxon>
        <taxon>Dikarya</taxon>
        <taxon>Ascomycota</taxon>
        <taxon>Saccharomycotina</taxon>
        <taxon>Saccharomycetes</taxon>
        <taxon>Saccharomycetales</taxon>
        <taxon>Saccharomycetaceae</taxon>
        <taxon>Huiozyma</taxon>
    </lineage>
</organism>